<evidence type="ECO:0000256" key="1">
    <source>
        <dbReference type="SAM" id="MobiDB-lite"/>
    </source>
</evidence>
<organism evidence="2 3">
    <name type="scientific">Heliorestis convoluta</name>
    <dbReference type="NCBI Taxonomy" id="356322"/>
    <lineage>
        <taxon>Bacteria</taxon>
        <taxon>Bacillati</taxon>
        <taxon>Bacillota</taxon>
        <taxon>Clostridia</taxon>
        <taxon>Eubacteriales</taxon>
        <taxon>Heliobacteriaceae</taxon>
        <taxon>Heliorestis</taxon>
    </lineage>
</organism>
<name>A0A5Q2MY19_9FIRM</name>
<evidence type="ECO:0000313" key="3">
    <source>
        <dbReference type="Proteomes" id="UP000366051"/>
    </source>
</evidence>
<sequence>MSITASGMGRTGYDPMQQYNRNQANQGKTEGKALVKERAAQGKEGTPSATTETKALTDKADKVELGGQELSSVTYKPDWGEIQRLKAATEQRMAKLIETVRQLVESQGMRFMGLEKVQWDKIEVPDEVRAQAAADIADDGPFGAPKVADTIIQFAVAISGGDPEKVPLLRRAVEGGFNQAKRMLGELPEVSKRTHALIMEAFDEWEKTGQVPQRSENFKKP</sequence>
<keyword evidence="3" id="KW-1185">Reference proteome</keyword>
<dbReference type="OrthoDB" id="49105at2"/>
<dbReference type="RefSeq" id="WP_153724865.1">
    <property type="nucleotide sequence ID" value="NZ_CP045875.1"/>
</dbReference>
<dbReference type="EMBL" id="CP045875">
    <property type="protein sequence ID" value="QGG47507.1"/>
    <property type="molecule type" value="Genomic_DNA"/>
</dbReference>
<feature type="compositionally biased region" description="Basic and acidic residues" evidence="1">
    <location>
        <begin position="29"/>
        <end position="41"/>
    </location>
</feature>
<feature type="region of interest" description="Disordered" evidence="1">
    <location>
        <begin position="1"/>
        <end position="62"/>
    </location>
</feature>
<gene>
    <name evidence="2" type="ORF">FTV88_1360</name>
</gene>
<evidence type="ECO:0000313" key="2">
    <source>
        <dbReference type="EMBL" id="QGG47507.1"/>
    </source>
</evidence>
<dbReference type="AlphaFoldDB" id="A0A5Q2MY19"/>
<protein>
    <submittedName>
        <fullName evidence="2">Uncharacterized protein</fullName>
    </submittedName>
</protein>
<proteinExistence type="predicted"/>
<accession>A0A5Q2MY19</accession>
<feature type="compositionally biased region" description="Polar residues" evidence="1">
    <location>
        <begin position="17"/>
        <end position="28"/>
    </location>
</feature>
<dbReference type="Proteomes" id="UP000366051">
    <property type="component" value="Chromosome"/>
</dbReference>
<dbReference type="KEGG" id="hcv:FTV88_1360"/>
<reference evidence="3" key="1">
    <citation type="submission" date="2019-11" db="EMBL/GenBank/DDBJ databases">
        <title>Genome sequence of Heliorestis convoluta strain HH, an alkaliphilic and minimalistic phototrophic bacterium from a soda lake in Egypt.</title>
        <authorList>
            <person name="Dewey E.D."/>
            <person name="Stokes L.M."/>
            <person name="Burchell B.M."/>
            <person name="Shaffer K.N."/>
            <person name="Huntington A.M."/>
            <person name="Baker J.M."/>
            <person name="Nadendla S."/>
            <person name="Giglio M.G."/>
            <person name="Touchman J.W."/>
            <person name="Blankenship R.E."/>
            <person name="Madigan M.T."/>
            <person name="Sattley W.M."/>
        </authorList>
    </citation>
    <scope>NUCLEOTIDE SEQUENCE [LARGE SCALE GENOMIC DNA]</scope>
    <source>
        <strain evidence="3">HH</strain>
    </source>
</reference>